<name>A0ABR7N1N7_9FIRM</name>
<evidence type="ECO:0000256" key="1">
    <source>
        <dbReference type="ARBA" id="ARBA00023159"/>
    </source>
</evidence>
<dbReference type="Gene3D" id="3.60.15.10">
    <property type="entry name" value="Ribonuclease Z/Hydroxyacylglutathione hydrolase-like"/>
    <property type="match status" value="1"/>
</dbReference>
<dbReference type="Gene3D" id="3.40.10.10">
    <property type="entry name" value="DNA Methylphosphotriester Repair Domain"/>
    <property type="match status" value="1"/>
</dbReference>
<feature type="region of interest" description="Disordered" evidence="2">
    <location>
        <begin position="318"/>
        <end position="340"/>
    </location>
</feature>
<dbReference type="SUPFAM" id="SSF57884">
    <property type="entry name" value="Ada DNA repair protein, N-terminal domain (N-Ada 10)"/>
    <property type="match status" value="1"/>
</dbReference>
<dbReference type="RefSeq" id="WP_249297891.1">
    <property type="nucleotide sequence ID" value="NZ_JACRSX010000008.1"/>
</dbReference>
<keyword evidence="1" id="KW-0010">Activator</keyword>
<dbReference type="SMART" id="SM00849">
    <property type="entry name" value="Lactamase_B"/>
    <property type="match status" value="1"/>
</dbReference>
<feature type="domain" description="Metallo-beta-lactamase" evidence="3">
    <location>
        <begin position="62"/>
        <end position="255"/>
    </location>
</feature>
<organism evidence="4 5">
    <name type="scientific">Jutongia huaianensis</name>
    <dbReference type="NCBI Taxonomy" id="2763668"/>
    <lineage>
        <taxon>Bacteria</taxon>
        <taxon>Bacillati</taxon>
        <taxon>Bacillota</taxon>
        <taxon>Clostridia</taxon>
        <taxon>Lachnospirales</taxon>
        <taxon>Lachnospiraceae</taxon>
        <taxon>Jutongia</taxon>
    </lineage>
</organism>
<proteinExistence type="predicted"/>
<gene>
    <name evidence="4" type="ORF">H8704_07855</name>
</gene>
<evidence type="ECO:0000313" key="4">
    <source>
        <dbReference type="EMBL" id="MBC8562541.1"/>
    </source>
</evidence>
<comment type="caution">
    <text evidence="4">The sequence shown here is derived from an EMBL/GenBank/DDBJ whole genome shotgun (WGS) entry which is preliminary data.</text>
</comment>
<feature type="compositionally biased region" description="Polar residues" evidence="2">
    <location>
        <begin position="318"/>
        <end position="339"/>
    </location>
</feature>
<dbReference type="InterPro" id="IPR036866">
    <property type="entry name" value="RibonucZ/Hydroxyglut_hydro"/>
</dbReference>
<evidence type="ECO:0000259" key="3">
    <source>
        <dbReference type="SMART" id="SM00849"/>
    </source>
</evidence>
<evidence type="ECO:0000313" key="5">
    <source>
        <dbReference type="Proteomes" id="UP000606193"/>
    </source>
</evidence>
<dbReference type="CDD" id="cd07731">
    <property type="entry name" value="ComA-like_MBL-fold"/>
    <property type="match status" value="1"/>
</dbReference>
<dbReference type="InterPro" id="IPR035451">
    <property type="entry name" value="Ada-like_dom_sf"/>
</dbReference>
<keyword evidence="5" id="KW-1185">Reference proteome</keyword>
<dbReference type="InterPro" id="IPR001279">
    <property type="entry name" value="Metallo-B-lactamas"/>
</dbReference>
<dbReference type="InterPro" id="IPR004026">
    <property type="entry name" value="Ada_DNA_repair_Zn-bd"/>
</dbReference>
<dbReference type="InterPro" id="IPR052159">
    <property type="entry name" value="Competence_DNA_uptake"/>
</dbReference>
<dbReference type="Pfam" id="PF02805">
    <property type="entry name" value="Ada_Zn_binding"/>
    <property type="match status" value="1"/>
</dbReference>
<dbReference type="Pfam" id="PF00753">
    <property type="entry name" value="Lactamase_B"/>
    <property type="match status" value="1"/>
</dbReference>
<dbReference type="PANTHER" id="PTHR30619">
    <property type="entry name" value="DNA INTERNALIZATION/COMPETENCE PROTEIN COMEC/REC2"/>
    <property type="match status" value="1"/>
</dbReference>
<dbReference type="SUPFAM" id="SSF56281">
    <property type="entry name" value="Metallo-hydrolase/oxidoreductase"/>
    <property type="match status" value="1"/>
</dbReference>
<dbReference type="Proteomes" id="UP000606193">
    <property type="component" value="Unassembled WGS sequence"/>
</dbReference>
<dbReference type="PANTHER" id="PTHR30619:SF1">
    <property type="entry name" value="RECOMBINATION PROTEIN 2"/>
    <property type="match status" value="1"/>
</dbReference>
<reference evidence="4 5" key="1">
    <citation type="submission" date="2020-08" db="EMBL/GenBank/DDBJ databases">
        <title>Genome public.</title>
        <authorList>
            <person name="Liu C."/>
            <person name="Sun Q."/>
        </authorList>
    </citation>
    <scope>NUCLEOTIDE SEQUENCE [LARGE SCALE GENOMIC DNA]</scope>
    <source>
        <strain evidence="4 5">NSJ-37</strain>
    </source>
</reference>
<accession>A0ABR7N1N7</accession>
<dbReference type="InterPro" id="IPR035681">
    <property type="entry name" value="ComA-like_MBL"/>
</dbReference>
<evidence type="ECO:0000256" key="2">
    <source>
        <dbReference type="SAM" id="MobiDB-lite"/>
    </source>
</evidence>
<sequence>MHTIKKRIIMTFLMAAMLVGGLTGLDGTYYESRSGQQEGQGVQKAAAAGKSTMKVHYIDVGQGSAVLVQSGVHFMLIDGGDSDASSKVVSYLKRQKVKKLDYVVVSHYDSDHLNGVVGALNVFKVKRVIAPAYTADSRVYESYCNIIAQKKIATTRPKVGKKYKLGKARFTILAPNSSGYVDENNYSIALKLVNGKNRFVITGDAETESEYEMVENGQNLSCDVYMAGHHGSANSSSQKLLQAMKPKYTVISCGADNNYGHPAQSAMSRLKAIGTKIFRTDAQGTIVATSNGSRIKWNKSPSKLWSYREYGSSTLIGADGSESQISGDDTSGSDNTASSAPALANGQKYIGNVNSKKFHLPSCNGLPYEKNRAYFDSIDAAHQAGYSPCGLCRPEG</sequence>
<protein>
    <submittedName>
        <fullName evidence="4">MBL fold metallo-hydrolase</fullName>
    </submittedName>
</protein>
<dbReference type="EMBL" id="JACRSX010000008">
    <property type="protein sequence ID" value="MBC8562541.1"/>
    <property type="molecule type" value="Genomic_DNA"/>
</dbReference>